<gene>
    <name evidence="2" type="ORF">H9Q76_08420</name>
</gene>
<dbReference type="PROSITE" id="PS50887">
    <property type="entry name" value="GGDEF"/>
    <property type="match status" value="1"/>
</dbReference>
<keyword evidence="3" id="KW-1185">Reference proteome</keyword>
<proteinExistence type="predicted"/>
<dbReference type="SMART" id="SM00267">
    <property type="entry name" value="GGDEF"/>
    <property type="match status" value="1"/>
</dbReference>
<dbReference type="PANTHER" id="PTHR44757">
    <property type="entry name" value="DIGUANYLATE CYCLASE DGCP"/>
    <property type="match status" value="1"/>
</dbReference>
<dbReference type="InterPro" id="IPR003018">
    <property type="entry name" value="GAF"/>
</dbReference>
<dbReference type="KEGG" id="wcp:H9Q76_08420"/>
<dbReference type="AlphaFoldDB" id="A0A7G9FJP0"/>
<dbReference type="EMBL" id="CP060632">
    <property type="protein sequence ID" value="QNL98771.1"/>
    <property type="molecule type" value="Genomic_DNA"/>
</dbReference>
<dbReference type="InterPro" id="IPR035965">
    <property type="entry name" value="PAS-like_dom_sf"/>
</dbReference>
<organism evidence="2 3">
    <name type="scientific">Wujia chipingensis</name>
    <dbReference type="NCBI Taxonomy" id="2763670"/>
    <lineage>
        <taxon>Bacteria</taxon>
        <taxon>Bacillati</taxon>
        <taxon>Bacillota</taxon>
        <taxon>Clostridia</taxon>
        <taxon>Lachnospirales</taxon>
        <taxon>Lachnospiraceae</taxon>
        <taxon>Wujia</taxon>
    </lineage>
</organism>
<dbReference type="SUPFAM" id="SSF55073">
    <property type="entry name" value="Nucleotide cyclase"/>
    <property type="match status" value="1"/>
</dbReference>
<dbReference type="SUPFAM" id="SSF55781">
    <property type="entry name" value="GAF domain-like"/>
    <property type="match status" value="1"/>
</dbReference>
<dbReference type="InterPro" id="IPR000160">
    <property type="entry name" value="GGDEF_dom"/>
</dbReference>
<dbReference type="CDD" id="cd01949">
    <property type="entry name" value="GGDEF"/>
    <property type="match status" value="1"/>
</dbReference>
<dbReference type="Gene3D" id="3.30.450.40">
    <property type="match status" value="1"/>
</dbReference>
<dbReference type="InterPro" id="IPR052155">
    <property type="entry name" value="Biofilm_reg_signaling"/>
</dbReference>
<dbReference type="SUPFAM" id="SSF55785">
    <property type="entry name" value="PYP-like sensor domain (PAS domain)"/>
    <property type="match status" value="1"/>
</dbReference>
<evidence type="ECO:0000259" key="1">
    <source>
        <dbReference type="PROSITE" id="PS50887"/>
    </source>
</evidence>
<dbReference type="Pfam" id="PF01590">
    <property type="entry name" value="GAF"/>
    <property type="match status" value="1"/>
</dbReference>
<dbReference type="Gene3D" id="3.30.70.270">
    <property type="match status" value="1"/>
</dbReference>
<feature type="domain" description="GGDEF" evidence="1">
    <location>
        <begin position="462"/>
        <end position="596"/>
    </location>
</feature>
<evidence type="ECO:0000313" key="2">
    <source>
        <dbReference type="EMBL" id="QNL98771.1"/>
    </source>
</evidence>
<sequence>MEHEQFDEALMQCIHTLRAGSDMDHAIQNLLEIIAEFHDADRAYIFEFAEDEIHMDNTYEYCKAGITPEKDMLQNLEISTIDRWLVLFEEQGEVYLNSRDGELDENSEEYRLLKMQGVESLMVAPLYSETKLIGFIGVDNPNENTYTLSLLRSVASLIVNDIQKRITLEQRVINALARIYISMYLVNIPADTQKEFNSNSDVRKYVKQTEHASEQMRTAMEHMTDAQYWGGALAFSELTTLNERMKHCDYISHEFYSSTDKWCRANFIVVDRLENGDLNNVIYGVQLIDDEKKKELEYQAALEHALANQNEIYGELLQMQSGGVIAVEIKTNRILVINRALLDMLGIDETKKNQLTHEDFLSHFVDKKAMEKYLAVRDTLVEPYVREYEVMRGDEHVFVLCHTKLITLANGDRVSLTSVMNITENKKFEQRLLVQSRMDALTKICNRGYGEAQIEKLLKAKKNGMFLLFDVDKFKHINDTYGHSIGDEVLIQVADALKRTFEQAGVCMRLGGDEFAVYAPEITEQMQAETMIQAFFERIRNIAIPQMEGDAISVSLGAVLCAPDREHVFEKVYQRADATMYTCKKVIGNSYDFYTGRNPA</sequence>
<dbReference type="PANTHER" id="PTHR44757:SF2">
    <property type="entry name" value="BIOFILM ARCHITECTURE MAINTENANCE PROTEIN MBAA"/>
    <property type="match status" value="1"/>
</dbReference>
<reference evidence="2 3" key="1">
    <citation type="submission" date="2020-08" db="EMBL/GenBank/DDBJ databases">
        <authorList>
            <person name="Liu C."/>
            <person name="Sun Q."/>
        </authorList>
    </citation>
    <scope>NUCLEOTIDE SEQUENCE [LARGE SCALE GENOMIC DNA]</scope>
    <source>
        <strain evidence="2 3">NSJ-4</strain>
    </source>
</reference>
<dbReference type="InterPro" id="IPR029016">
    <property type="entry name" value="GAF-like_dom_sf"/>
</dbReference>
<dbReference type="RefSeq" id="WP_249320933.1">
    <property type="nucleotide sequence ID" value="NZ_CP060632.1"/>
</dbReference>
<dbReference type="InterPro" id="IPR029787">
    <property type="entry name" value="Nucleotide_cyclase"/>
</dbReference>
<dbReference type="InterPro" id="IPR043128">
    <property type="entry name" value="Rev_trsase/Diguanyl_cyclase"/>
</dbReference>
<evidence type="ECO:0000313" key="3">
    <source>
        <dbReference type="Proteomes" id="UP000515819"/>
    </source>
</evidence>
<dbReference type="NCBIfam" id="TIGR00254">
    <property type="entry name" value="GGDEF"/>
    <property type="match status" value="1"/>
</dbReference>
<accession>A0A7G9FJP0</accession>
<dbReference type="Pfam" id="PF00990">
    <property type="entry name" value="GGDEF"/>
    <property type="match status" value="1"/>
</dbReference>
<protein>
    <submittedName>
        <fullName evidence="2">Diguanylate cyclase</fullName>
    </submittedName>
</protein>
<dbReference type="Proteomes" id="UP000515819">
    <property type="component" value="Chromosome"/>
</dbReference>
<name>A0A7G9FJP0_9FIRM</name>
<dbReference type="Gene3D" id="3.30.450.20">
    <property type="entry name" value="PAS domain"/>
    <property type="match status" value="1"/>
</dbReference>